<dbReference type="Pfam" id="PF06210">
    <property type="entry name" value="DUF1003"/>
    <property type="match status" value="1"/>
</dbReference>
<feature type="region of interest" description="Disordered" evidence="1">
    <location>
        <begin position="164"/>
        <end position="209"/>
    </location>
</feature>
<organism evidence="3 4">
    <name type="scientific">Subtercola lobariae</name>
    <dbReference type="NCBI Taxonomy" id="1588641"/>
    <lineage>
        <taxon>Bacteria</taxon>
        <taxon>Bacillati</taxon>
        <taxon>Actinomycetota</taxon>
        <taxon>Actinomycetes</taxon>
        <taxon>Micrococcales</taxon>
        <taxon>Microbacteriaceae</taxon>
        <taxon>Subtercola</taxon>
    </lineage>
</organism>
<dbReference type="InterPro" id="IPR010406">
    <property type="entry name" value="DUF1003"/>
</dbReference>
<gene>
    <name evidence="3" type="ORF">GCM10011399_20140</name>
</gene>
<dbReference type="PANTHER" id="PTHR41386:SF1">
    <property type="entry name" value="MEMBRANE PROTEIN"/>
    <property type="match status" value="1"/>
</dbReference>
<feature type="transmembrane region" description="Helical" evidence="2">
    <location>
        <begin position="41"/>
        <end position="65"/>
    </location>
</feature>
<name>A0A917B9K0_9MICO</name>
<dbReference type="Proteomes" id="UP000598775">
    <property type="component" value="Unassembled WGS sequence"/>
</dbReference>
<dbReference type="RefSeq" id="WP_188677642.1">
    <property type="nucleotide sequence ID" value="NZ_BMGP01000003.1"/>
</dbReference>
<evidence type="ECO:0000256" key="1">
    <source>
        <dbReference type="SAM" id="MobiDB-lite"/>
    </source>
</evidence>
<keyword evidence="4" id="KW-1185">Reference proteome</keyword>
<protein>
    <recommendedName>
        <fullName evidence="5">DUF1003 domain-containing protein</fullName>
    </recommendedName>
</protein>
<keyword evidence="2" id="KW-0812">Transmembrane</keyword>
<evidence type="ECO:0000313" key="4">
    <source>
        <dbReference type="Proteomes" id="UP000598775"/>
    </source>
</evidence>
<feature type="compositionally biased region" description="Low complexity" evidence="1">
    <location>
        <begin position="186"/>
        <end position="198"/>
    </location>
</feature>
<dbReference type="EMBL" id="BMGP01000003">
    <property type="protein sequence ID" value="GGF26789.1"/>
    <property type="molecule type" value="Genomic_DNA"/>
</dbReference>
<accession>A0A917B9K0</accession>
<sequence>MARNSPTKTPDARLDAPKGLRTRVLPARRTSRDRFGRGTEAIARGMGTPWFLVILTLFVLLWIGFNTYGPSNLRFDSAAIGFTALTLILSLQASYAAPLILLAQNRQDDRDRVQIEQDRQRAERNLADTEYLAREVVALRLAMQDMASKDFIRSELKALLEELTAADDEPPARRESVGGASGAAGGATASSAPRATRAPRAEAKLTGSA</sequence>
<dbReference type="PANTHER" id="PTHR41386">
    <property type="entry name" value="INTEGRAL MEMBRANE PROTEIN-RELATED"/>
    <property type="match status" value="1"/>
</dbReference>
<evidence type="ECO:0000256" key="2">
    <source>
        <dbReference type="SAM" id="Phobius"/>
    </source>
</evidence>
<keyword evidence="2" id="KW-0472">Membrane</keyword>
<comment type="caution">
    <text evidence="3">The sequence shown here is derived from an EMBL/GenBank/DDBJ whole genome shotgun (WGS) entry which is preliminary data.</text>
</comment>
<evidence type="ECO:0000313" key="3">
    <source>
        <dbReference type="EMBL" id="GGF26789.1"/>
    </source>
</evidence>
<proteinExistence type="predicted"/>
<dbReference type="AlphaFoldDB" id="A0A917B9K0"/>
<keyword evidence="2" id="KW-1133">Transmembrane helix</keyword>
<evidence type="ECO:0008006" key="5">
    <source>
        <dbReference type="Google" id="ProtNLM"/>
    </source>
</evidence>
<reference evidence="3 4" key="1">
    <citation type="journal article" date="2014" name="Int. J. Syst. Evol. Microbiol.">
        <title>Complete genome sequence of Corynebacterium casei LMG S-19264T (=DSM 44701T), isolated from a smear-ripened cheese.</title>
        <authorList>
            <consortium name="US DOE Joint Genome Institute (JGI-PGF)"/>
            <person name="Walter F."/>
            <person name="Albersmeier A."/>
            <person name="Kalinowski J."/>
            <person name="Ruckert C."/>
        </authorList>
    </citation>
    <scope>NUCLEOTIDE SEQUENCE [LARGE SCALE GENOMIC DNA]</scope>
    <source>
        <strain evidence="3 4">CGMCC 1.12976</strain>
    </source>
</reference>
<feature type="transmembrane region" description="Helical" evidence="2">
    <location>
        <begin position="77"/>
        <end position="102"/>
    </location>
</feature>